<dbReference type="RefSeq" id="WP_053927072.1">
    <property type="nucleotide sequence ID" value="NZ_LGKG01000170.1"/>
</dbReference>
<accession>A0A0N0XTD1</accession>
<feature type="region of interest" description="Disordered" evidence="1">
    <location>
        <begin position="1"/>
        <end position="29"/>
    </location>
</feature>
<gene>
    <name evidence="2" type="ORF">ADL29_32245</name>
</gene>
<reference evidence="3" key="1">
    <citation type="submission" date="2015-07" db="EMBL/GenBank/DDBJ databases">
        <authorList>
            <person name="Ju K.-S."/>
            <person name="Doroghazi J.R."/>
            <person name="Metcalf W.W."/>
        </authorList>
    </citation>
    <scope>NUCLEOTIDE SEQUENCE [LARGE SCALE GENOMIC DNA]</scope>
    <source>
        <strain evidence="3">NRRL ISP-5002</strain>
    </source>
</reference>
<dbReference type="InterPro" id="IPR029058">
    <property type="entry name" value="AB_hydrolase_fold"/>
</dbReference>
<evidence type="ECO:0000313" key="3">
    <source>
        <dbReference type="Proteomes" id="UP000037982"/>
    </source>
</evidence>
<keyword evidence="3" id="KW-1185">Reference proteome</keyword>
<dbReference type="PATRIC" id="fig|66876.3.peg.7106"/>
<protein>
    <recommendedName>
        <fullName evidence="4">LigA protein</fullName>
    </recommendedName>
</protein>
<name>A0A0N0XTD1_9ACTN</name>
<dbReference type="Gene3D" id="3.40.50.1820">
    <property type="entry name" value="alpha/beta hydrolase"/>
    <property type="match status" value="1"/>
</dbReference>
<evidence type="ECO:0000256" key="1">
    <source>
        <dbReference type="SAM" id="MobiDB-lite"/>
    </source>
</evidence>
<sequence>MTAACAGPGGADTRSTADTPTAPHTKHYTGELADGAQWIADVPDAPRYSGSSRWALNTAVKDQFDTLGAARKKIGEIGGPQRTLAWGESMGGLVNSLVAQHGRGRIDGALSACGIVAGGVGFNDYQVDGDYAVDQLLAPGRRIKLTGFSSDKEAAASGNALARAVQRARTTPQGRARTALAAALRNQPTWFSGKRPPEAGDYAAREKQQAEGLIKVSLPFTLGARHQVEKAEGGRISANAGVDYARLLRHSKDLPQVRALYKKAGLDLAGDLTQLTRNARIKADPDAVRHMERTAVPSGRLPVPHLTLHTTDDPLNPAPQESEYARTVRSAGDGSMLRQTYVHGTGHCTFRPANWLAALKALEHRVDTGSWGAATAPRKLNDAAKGTGEGGFLPFVRYTAPELVGARGRTGAHRP</sequence>
<comment type="caution">
    <text evidence="2">The sequence shown here is derived from an EMBL/GenBank/DDBJ whole genome shotgun (WGS) entry which is preliminary data.</text>
</comment>
<evidence type="ECO:0000313" key="2">
    <source>
        <dbReference type="EMBL" id="KPC59923.1"/>
    </source>
</evidence>
<dbReference type="Proteomes" id="UP000037982">
    <property type="component" value="Unassembled WGS sequence"/>
</dbReference>
<proteinExistence type="predicted"/>
<dbReference type="SUPFAM" id="SSF53474">
    <property type="entry name" value="alpha/beta-Hydrolases"/>
    <property type="match status" value="1"/>
</dbReference>
<organism evidence="2 3">
    <name type="scientific">Streptomyces chattanoogensis</name>
    <dbReference type="NCBI Taxonomy" id="66876"/>
    <lineage>
        <taxon>Bacteria</taxon>
        <taxon>Bacillati</taxon>
        <taxon>Actinomycetota</taxon>
        <taxon>Actinomycetes</taxon>
        <taxon>Kitasatosporales</taxon>
        <taxon>Streptomycetaceae</taxon>
        <taxon>Streptomyces</taxon>
    </lineage>
</organism>
<evidence type="ECO:0008006" key="4">
    <source>
        <dbReference type="Google" id="ProtNLM"/>
    </source>
</evidence>
<dbReference type="AlphaFoldDB" id="A0A0N0XTD1"/>
<dbReference type="EMBL" id="LGKG01000170">
    <property type="protein sequence ID" value="KPC59923.1"/>
    <property type="molecule type" value="Genomic_DNA"/>
</dbReference>